<evidence type="ECO:0000313" key="5">
    <source>
        <dbReference type="Proteomes" id="UP000532437"/>
    </source>
</evidence>
<accession>A0A7K5Q7V7</accession>
<feature type="region of interest" description="Disordered" evidence="2">
    <location>
        <begin position="160"/>
        <end position="240"/>
    </location>
</feature>
<dbReference type="SUPFAM" id="SSF49899">
    <property type="entry name" value="Concanavalin A-like lectins/glucanases"/>
    <property type="match status" value="1"/>
</dbReference>
<dbReference type="InterPro" id="IPR013320">
    <property type="entry name" value="ConA-like_dom_sf"/>
</dbReference>
<feature type="compositionally biased region" description="Polar residues" evidence="2">
    <location>
        <begin position="221"/>
        <end position="231"/>
    </location>
</feature>
<feature type="non-terminal residue" evidence="4">
    <location>
        <position position="447"/>
    </location>
</feature>
<organism evidence="4 5">
    <name type="scientific">Erythrocercus mccallii</name>
    <dbReference type="NCBI Taxonomy" id="107208"/>
    <lineage>
        <taxon>Eukaryota</taxon>
        <taxon>Metazoa</taxon>
        <taxon>Chordata</taxon>
        <taxon>Craniata</taxon>
        <taxon>Vertebrata</taxon>
        <taxon>Euteleostomi</taxon>
        <taxon>Archelosauria</taxon>
        <taxon>Archosauria</taxon>
        <taxon>Dinosauria</taxon>
        <taxon>Saurischia</taxon>
        <taxon>Theropoda</taxon>
        <taxon>Coelurosauria</taxon>
        <taxon>Aves</taxon>
        <taxon>Neognathae</taxon>
        <taxon>Neoaves</taxon>
        <taxon>Telluraves</taxon>
        <taxon>Australaves</taxon>
        <taxon>Passeriformes</taxon>
        <taxon>Corvoidea</taxon>
        <taxon>Dicruridae</taxon>
        <taxon>Erythrocercus</taxon>
    </lineage>
</organism>
<name>A0A7K5Q7V7_9CORV</name>
<dbReference type="AlphaFoldDB" id="A0A7K5Q7V7"/>
<gene>
    <name evidence="4" type="primary">Nrxn2</name>
    <name evidence="4" type="ORF">ERYMCC_R15149</name>
</gene>
<keyword evidence="5" id="KW-1185">Reference proteome</keyword>
<feature type="region of interest" description="Disordered" evidence="2">
    <location>
        <begin position="283"/>
        <end position="306"/>
    </location>
</feature>
<reference evidence="4 5" key="1">
    <citation type="submission" date="2019-09" db="EMBL/GenBank/DDBJ databases">
        <title>Bird 10,000 Genomes (B10K) Project - Family phase.</title>
        <authorList>
            <person name="Zhang G."/>
        </authorList>
    </citation>
    <scope>NUCLEOTIDE SEQUENCE [LARGE SCALE GENOMIC DNA]</scope>
    <source>
        <strain evidence="4">B10K-DU-002-60</strain>
        <tissue evidence="4">Muscle</tissue>
    </source>
</reference>
<evidence type="ECO:0000313" key="4">
    <source>
        <dbReference type="EMBL" id="NWT63506.1"/>
    </source>
</evidence>
<protein>
    <submittedName>
        <fullName evidence="4">NRX2A protein</fullName>
    </submittedName>
</protein>
<feature type="region of interest" description="Disordered" evidence="2">
    <location>
        <begin position="1"/>
        <end position="97"/>
    </location>
</feature>
<feature type="domain" description="Laminin G" evidence="3">
    <location>
        <begin position="359"/>
        <end position="447"/>
    </location>
</feature>
<dbReference type="CDD" id="cd00110">
    <property type="entry name" value="LamG"/>
    <property type="match status" value="1"/>
</dbReference>
<evidence type="ECO:0000256" key="1">
    <source>
        <dbReference type="PROSITE-ProRule" id="PRU00122"/>
    </source>
</evidence>
<dbReference type="Pfam" id="PF02210">
    <property type="entry name" value="Laminin_G_2"/>
    <property type="match status" value="1"/>
</dbReference>
<comment type="caution">
    <text evidence="4">The sequence shown here is derived from an EMBL/GenBank/DDBJ whole genome shotgun (WGS) entry which is preliminary data.</text>
</comment>
<feature type="compositionally biased region" description="Basic and acidic residues" evidence="2">
    <location>
        <begin position="286"/>
        <end position="306"/>
    </location>
</feature>
<feature type="compositionally biased region" description="Polar residues" evidence="2">
    <location>
        <begin position="177"/>
        <end position="189"/>
    </location>
</feature>
<feature type="region of interest" description="Disordered" evidence="2">
    <location>
        <begin position="105"/>
        <end position="124"/>
    </location>
</feature>
<sequence>MTCPVAEGHPVPGGHQGTAAHLGSVTHLGPQAPPASRAPRGSEGHQESPAHLGSVASRGSVASWTSMVSQDHQETPAHLGSVTHLGSPDPVEPEARPGFVANQNFVGDQERPERGAGGGPVVLLDSKMCQGSEEHLGPGPSQVPVPHLAPAATQDHLEMKVHQQGVGEQDPPEPNIDSPSDSKVSQGSVPRSDLGGHQDLAPSQASKEPREPKVTQGPVAKQQSKVNQSPTAPGEAKVSEDPVVCLDLRVHQGPVANRAPEDPRDPPDPQVALTDWKFHRAPVAKHGPEEPQETKVKHGPADLRVPRDTEGGCAAHRGTECHQPRAHTWATPAPRPCAHLGLVLLTLGSLLLPCARGSALEFGGAPGQWARYGRWEPGSGGQLSFRFKTNVTRALLLYLDDGGNCDFLELLVAEGRLRLRFAIACAEPATLEPPAPVSDGRWHAVLL</sequence>
<dbReference type="Gene3D" id="2.60.120.200">
    <property type="match status" value="1"/>
</dbReference>
<feature type="compositionally biased region" description="Polar residues" evidence="2">
    <location>
        <begin position="60"/>
        <end position="70"/>
    </location>
</feature>
<evidence type="ECO:0000256" key="2">
    <source>
        <dbReference type="SAM" id="MobiDB-lite"/>
    </source>
</evidence>
<dbReference type="EMBL" id="VZRG01009597">
    <property type="protein sequence ID" value="NWT63506.1"/>
    <property type="molecule type" value="Genomic_DNA"/>
</dbReference>
<proteinExistence type="predicted"/>
<dbReference type="Proteomes" id="UP000532437">
    <property type="component" value="Unassembled WGS sequence"/>
</dbReference>
<evidence type="ECO:0000259" key="3">
    <source>
        <dbReference type="PROSITE" id="PS50025"/>
    </source>
</evidence>
<comment type="caution">
    <text evidence="1">Lacks conserved residue(s) required for the propagation of feature annotation.</text>
</comment>
<dbReference type="InterPro" id="IPR001791">
    <property type="entry name" value="Laminin_G"/>
</dbReference>
<dbReference type="PROSITE" id="PS50025">
    <property type="entry name" value="LAM_G_DOMAIN"/>
    <property type="match status" value="1"/>
</dbReference>
<feature type="non-terminal residue" evidence="4">
    <location>
        <position position="1"/>
    </location>
</feature>